<dbReference type="GeneID" id="96264293"/>
<evidence type="ECO:0000256" key="6">
    <source>
        <dbReference type="ARBA" id="ARBA00023316"/>
    </source>
</evidence>
<comment type="pathway">
    <text evidence="1 7">Cell wall biogenesis; peptidoglycan biosynthesis.</text>
</comment>
<dbReference type="InterPro" id="IPR038063">
    <property type="entry name" value="Transpep_catalytic_dom"/>
</dbReference>
<organism evidence="10 11">
    <name type="scientific">Streptomyces bottropensis</name>
    <dbReference type="NCBI Taxonomy" id="42235"/>
    <lineage>
        <taxon>Bacteria</taxon>
        <taxon>Bacillati</taxon>
        <taxon>Actinomycetota</taxon>
        <taxon>Actinomycetes</taxon>
        <taxon>Kitasatosporales</taxon>
        <taxon>Streptomycetaceae</taxon>
        <taxon>Streptomyces</taxon>
    </lineage>
</organism>
<gene>
    <name evidence="10" type="ORF">QBA35_17225</name>
</gene>
<reference evidence="10" key="1">
    <citation type="submission" date="2023-04" db="EMBL/GenBank/DDBJ databases">
        <title>Genomic diversity of scab-causing Streptomyces spp. in the province of Quebec, Canada.</title>
        <authorList>
            <person name="Biessy A."/>
            <person name="Cadieux M."/>
            <person name="Ciotola M."/>
            <person name="Filion M."/>
        </authorList>
    </citation>
    <scope>NUCLEOTIDE SEQUENCE</scope>
    <source>
        <strain evidence="10">B21-115</strain>
    </source>
</reference>
<keyword evidence="5" id="KW-0012">Acyltransferase</keyword>
<keyword evidence="4 7" id="KW-0573">Peptidoglycan synthesis</keyword>
<proteinExistence type="predicted"/>
<dbReference type="PANTHER" id="PTHR30582">
    <property type="entry name" value="L,D-TRANSPEPTIDASE"/>
    <property type="match status" value="1"/>
</dbReference>
<keyword evidence="11" id="KW-1185">Reference proteome</keyword>
<keyword evidence="6 7" id="KW-0961">Cell wall biogenesis/degradation</keyword>
<evidence type="ECO:0000259" key="9">
    <source>
        <dbReference type="PROSITE" id="PS52029"/>
    </source>
</evidence>
<evidence type="ECO:0000256" key="2">
    <source>
        <dbReference type="ARBA" id="ARBA00022679"/>
    </source>
</evidence>
<evidence type="ECO:0000313" key="10">
    <source>
        <dbReference type="EMBL" id="MEH0635054.1"/>
    </source>
</evidence>
<comment type="caution">
    <text evidence="10">The sequence shown here is derived from an EMBL/GenBank/DDBJ whole genome shotgun (WGS) entry which is preliminary data.</text>
</comment>
<dbReference type="PROSITE" id="PS52029">
    <property type="entry name" value="LD_TPASE"/>
    <property type="match status" value="1"/>
</dbReference>
<dbReference type="InterPro" id="IPR050979">
    <property type="entry name" value="LD-transpeptidase"/>
</dbReference>
<evidence type="ECO:0000256" key="1">
    <source>
        <dbReference type="ARBA" id="ARBA00004752"/>
    </source>
</evidence>
<dbReference type="Pfam" id="PF17964">
    <property type="entry name" value="Big_10"/>
    <property type="match status" value="1"/>
</dbReference>
<evidence type="ECO:0000256" key="7">
    <source>
        <dbReference type="PROSITE-ProRule" id="PRU01373"/>
    </source>
</evidence>
<dbReference type="Pfam" id="PF03734">
    <property type="entry name" value="YkuD"/>
    <property type="match status" value="1"/>
</dbReference>
<evidence type="ECO:0000256" key="3">
    <source>
        <dbReference type="ARBA" id="ARBA00022960"/>
    </source>
</evidence>
<dbReference type="RefSeq" id="WP_005483197.1">
    <property type="nucleotide sequence ID" value="NZ_JARULZ010000001.1"/>
</dbReference>
<accession>A0ABU8AN03</accession>
<evidence type="ECO:0000256" key="8">
    <source>
        <dbReference type="SAM" id="MobiDB-lite"/>
    </source>
</evidence>
<dbReference type="InterPro" id="IPR005490">
    <property type="entry name" value="LD_TPept_cat_dom"/>
</dbReference>
<keyword evidence="3 7" id="KW-0133">Cell shape</keyword>
<dbReference type="SUPFAM" id="SSF141523">
    <property type="entry name" value="L,D-transpeptidase catalytic domain-like"/>
    <property type="match status" value="1"/>
</dbReference>
<feature type="active site" description="Nucleophile" evidence="7">
    <location>
        <position position="287"/>
    </location>
</feature>
<feature type="region of interest" description="Disordered" evidence="8">
    <location>
        <begin position="1"/>
        <end position="20"/>
    </location>
</feature>
<evidence type="ECO:0000256" key="4">
    <source>
        <dbReference type="ARBA" id="ARBA00022984"/>
    </source>
</evidence>
<keyword evidence="2" id="KW-0808">Transferase</keyword>
<sequence>MTTGNSGSGKRAARGGTTGARRARRLVHALAATAACTVAVALTGCAGAGAGVRVEGPSAIPKAHARADAENGAGARGDAEAVRVKPSPALPKAFEGVRVNIADGQAVGVGMPISVTFDRPVAKSERAAVERRLKVTTDTGAEGSWSWVKGHNLADGRRVDYRPRAYWKPGTKVTVEVGTDLTRHFTIGRSLIATVDVRSHTMTVEKDGSTQRIPVTAGAPGMDTWNGTMVVSDKQRRVFMDSSTVGYGDSYAGWYGYAVHLTASGTYLHENPKANTYAGRQNVTHGCVGLADDGTARRFYDQVIPGDVVKVTGSKETVAVGNGYGDWNLSWDRWKEGSALS</sequence>
<feature type="domain" description="L,D-TPase catalytic" evidence="9">
    <location>
        <begin position="191"/>
        <end position="312"/>
    </location>
</feature>
<feature type="active site" description="Proton donor/acceptor" evidence="7">
    <location>
        <position position="269"/>
    </location>
</feature>
<dbReference type="Gene3D" id="2.40.440.10">
    <property type="entry name" value="L,D-transpeptidase catalytic domain-like"/>
    <property type="match status" value="1"/>
</dbReference>
<dbReference type="PANTHER" id="PTHR30582:SF2">
    <property type="entry name" value="L,D-TRANSPEPTIDASE YCIB-RELATED"/>
    <property type="match status" value="1"/>
</dbReference>
<evidence type="ECO:0000313" key="11">
    <source>
        <dbReference type="Proteomes" id="UP001310290"/>
    </source>
</evidence>
<dbReference type="Proteomes" id="UP001310290">
    <property type="component" value="Unassembled WGS sequence"/>
</dbReference>
<evidence type="ECO:0000256" key="5">
    <source>
        <dbReference type="ARBA" id="ARBA00023315"/>
    </source>
</evidence>
<dbReference type="Gene3D" id="2.60.40.3710">
    <property type="match status" value="1"/>
</dbReference>
<dbReference type="InterPro" id="IPR041280">
    <property type="entry name" value="Big_10"/>
</dbReference>
<dbReference type="EMBL" id="JARULZ010000001">
    <property type="protein sequence ID" value="MEH0635054.1"/>
    <property type="molecule type" value="Genomic_DNA"/>
</dbReference>
<protein>
    <submittedName>
        <fullName evidence="10">L,D-transpeptidase</fullName>
    </submittedName>
</protein>
<name>A0ABU8AN03_9ACTN</name>
<dbReference type="CDD" id="cd16913">
    <property type="entry name" value="YkuD_like"/>
    <property type="match status" value="1"/>
</dbReference>